<evidence type="ECO:0000313" key="3">
    <source>
        <dbReference type="Proteomes" id="UP000298030"/>
    </source>
</evidence>
<feature type="compositionally biased region" description="Basic and acidic residues" evidence="1">
    <location>
        <begin position="77"/>
        <end position="88"/>
    </location>
</feature>
<dbReference type="Proteomes" id="UP000298030">
    <property type="component" value="Unassembled WGS sequence"/>
</dbReference>
<dbReference type="EMBL" id="QPFP01000143">
    <property type="protein sequence ID" value="TEB20355.1"/>
    <property type="molecule type" value="Genomic_DNA"/>
</dbReference>
<feature type="region of interest" description="Disordered" evidence="1">
    <location>
        <begin position="19"/>
        <end position="45"/>
    </location>
</feature>
<comment type="caution">
    <text evidence="2">The sequence shown here is derived from an EMBL/GenBank/DDBJ whole genome shotgun (WGS) entry which is preliminary data.</text>
</comment>
<evidence type="ECO:0000313" key="2">
    <source>
        <dbReference type="EMBL" id="TEB20355.1"/>
    </source>
</evidence>
<name>A0A4Y7SEW7_COPMI</name>
<keyword evidence="3" id="KW-1185">Reference proteome</keyword>
<dbReference type="AlphaFoldDB" id="A0A4Y7SEW7"/>
<proteinExistence type="predicted"/>
<reference evidence="2 3" key="1">
    <citation type="journal article" date="2019" name="Nat. Ecol. Evol.">
        <title>Megaphylogeny resolves global patterns of mushroom evolution.</title>
        <authorList>
            <person name="Varga T."/>
            <person name="Krizsan K."/>
            <person name="Foldi C."/>
            <person name="Dima B."/>
            <person name="Sanchez-Garcia M."/>
            <person name="Sanchez-Ramirez S."/>
            <person name="Szollosi G.J."/>
            <person name="Szarkandi J.G."/>
            <person name="Papp V."/>
            <person name="Albert L."/>
            <person name="Andreopoulos W."/>
            <person name="Angelini C."/>
            <person name="Antonin V."/>
            <person name="Barry K.W."/>
            <person name="Bougher N.L."/>
            <person name="Buchanan P."/>
            <person name="Buyck B."/>
            <person name="Bense V."/>
            <person name="Catcheside P."/>
            <person name="Chovatia M."/>
            <person name="Cooper J."/>
            <person name="Damon W."/>
            <person name="Desjardin D."/>
            <person name="Finy P."/>
            <person name="Geml J."/>
            <person name="Haridas S."/>
            <person name="Hughes K."/>
            <person name="Justo A."/>
            <person name="Karasinski D."/>
            <person name="Kautmanova I."/>
            <person name="Kiss B."/>
            <person name="Kocsube S."/>
            <person name="Kotiranta H."/>
            <person name="LaButti K.M."/>
            <person name="Lechner B.E."/>
            <person name="Liimatainen K."/>
            <person name="Lipzen A."/>
            <person name="Lukacs Z."/>
            <person name="Mihaltcheva S."/>
            <person name="Morgado L.N."/>
            <person name="Niskanen T."/>
            <person name="Noordeloos M.E."/>
            <person name="Ohm R.A."/>
            <person name="Ortiz-Santana B."/>
            <person name="Ovrebo C."/>
            <person name="Racz N."/>
            <person name="Riley R."/>
            <person name="Savchenko A."/>
            <person name="Shiryaev A."/>
            <person name="Soop K."/>
            <person name="Spirin V."/>
            <person name="Szebenyi C."/>
            <person name="Tomsovsky M."/>
            <person name="Tulloss R.E."/>
            <person name="Uehling J."/>
            <person name="Grigoriev I.V."/>
            <person name="Vagvolgyi C."/>
            <person name="Papp T."/>
            <person name="Martin F.M."/>
            <person name="Miettinen O."/>
            <person name="Hibbett D.S."/>
            <person name="Nagy L.G."/>
        </authorList>
    </citation>
    <scope>NUCLEOTIDE SEQUENCE [LARGE SCALE GENOMIC DNA]</scope>
    <source>
        <strain evidence="2 3">FP101781</strain>
    </source>
</reference>
<protein>
    <submittedName>
        <fullName evidence="2">Uncharacterized protein</fullName>
    </submittedName>
</protein>
<sequence>MYEYEPSVNLAFLSRSPFKKGLSGKSPAPTHAPRGQETAGQYSRTNEEASLFGLSPVSTLAIRNQLRPSKTFGTIDESTKEGNRKTDQEAGQDVDPCDLCLPGVQPSSNPELMSTLVVEGGVVEWLGRGWWVVEGVSSAGRGSGGEGLFDVTPRAEVIEVSVTQAGTVESSPSWPQSVSPVLASSSPTIIVLDHVSYKRTLTPTALIVRRIKPLLPYRGGRVWGSGAVWVSGDLSASSACRKGAGVEMQWQRAVNVTGLRGEVTLVRGGTVARYQVGGGRNGLHEEIDVKEGGGGWKGLRT</sequence>
<accession>A0A4Y7SEW7</accession>
<organism evidence="2 3">
    <name type="scientific">Coprinellus micaceus</name>
    <name type="common">Glistening ink-cap mushroom</name>
    <name type="synonym">Coprinus micaceus</name>
    <dbReference type="NCBI Taxonomy" id="71717"/>
    <lineage>
        <taxon>Eukaryota</taxon>
        <taxon>Fungi</taxon>
        <taxon>Dikarya</taxon>
        <taxon>Basidiomycota</taxon>
        <taxon>Agaricomycotina</taxon>
        <taxon>Agaricomycetes</taxon>
        <taxon>Agaricomycetidae</taxon>
        <taxon>Agaricales</taxon>
        <taxon>Agaricineae</taxon>
        <taxon>Psathyrellaceae</taxon>
        <taxon>Coprinellus</taxon>
    </lineage>
</organism>
<gene>
    <name evidence="2" type="ORF">FA13DRAFT_1838968</name>
</gene>
<feature type="region of interest" description="Disordered" evidence="1">
    <location>
        <begin position="71"/>
        <end position="96"/>
    </location>
</feature>
<evidence type="ECO:0000256" key="1">
    <source>
        <dbReference type="SAM" id="MobiDB-lite"/>
    </source>
</evidence>